<protein>
    <submittedName>
        <fullName evidence="2">Uncharacterized protein</fullName>
    </submittedName>
</protein>
<dbReference type="Proteomes" id="UP000826195">
    <property type="component" value="Unassembled WGS sequence"/>
</dbReference>
<reference evidence="2 3" key="1">
    <citation type="journal article" date="2021" name="J. Hered.">
        <title>A chromosome-level genome assembly of the parasitoid wasp, Cotesia glomerata (Hymenoptera: Braconidae).</title>
        <authorList>
            <person name="Pinto B.J."/>
            <person name="Weis J.J."/>
            <person name="Gamble T."/>
            <person name="Ode P.J."/>
            <person name="Paul R."/>
            <person name="Zaspel J.M."/>
        </authorList>
    </citation>
    <scope>NUCLEOTIDE SEQUENCE [LARGE SCALE GENOMIC DNA]</scope>
    <source>
        <strain evidence="2">CgM1</strain>
    </source>
</reference>
<keyword evidence="1" id="KW-1133">Transmembrane helix</keyword>
<keyword evidence="1" id="KW-0812">Transmembrane</keyword>
<evidence type="ECO:0000313" key="3">
    <source>
        <dbReference type="Proteomes" id="UP000826195"/>
    </source>
</evidence>
<dbReference type="EMBL" id="JAHXZJ010000001">
    <property type="protein sequence ID" value="KAH0568212.1"/>
    <property type="molecule type" value="Genomic_DNA"/>
</dbReference>
<accession>A0AAV7J9F9</accession>
<dbReference type="AlphaFoldDB" id="A0AAV7J9F9"/>
<keyword evidence="1" id="KW-0472">Membrane</keyword>
<evidence type="ECO:0000313" key="2">
    <source>
        <dbReference type="EMBL" id="KAH0568212.1"/>
    </source>
</evidence>
<keyword evidence="3" id="KW-1185">Reference proteome</keyword>
<sequence length="194" mass="23035">MGLNPLTWKLRSVVYILLMVLFYVLFIYKKVYHVAVEVTIPNTIPEYVWEFVADFSNMKTLNPTLEEFVIIDETGNLDHWKYTVRYKEHLSQISSIHNSAIAHFSVKRDGDEYLIDSDHQTCFFEKNACFNTKSSFKFLEDGTSTRGIESIDYECPMIFSSFCHKEVMYQRNEIMNGLQRHFQKFHDIQTQKHY</sequence>
<organism evidence="2 3">
    <name type="scientific">Cotesia glomerata</name>
    <name type="common">Lepidopteran parasitic wasp</name>
    <name type="synonym">Apanteles glomeratus</name>
    <dbReference type="NCBI Taxonomy" id="32391"/>
    <lineage>
        <taxon>Eukaryota</taxon>
        <taxon>Metazoa</taxon>
        <taxon>Ecdysozoa</taxon>
        <taxon>Arthropoda</taxon>
        <taxon>Hexapoda</taxon>
        <taxon>Insecta</taxon>
        <taxon>Pterygota</taxon>
        <taxon>Neoptera</taxon>
        <taxon>Endopterygota</taxon>
        <taxon>Hymenoptera</taxon>
        <taxon>Apocrita</taxon>
        <taxon>Ichneumonoidea</taxon>
        <taxon>Braconidae</taxon>
        <taxon>Microgastrinae</taxon>
        <taxon>Cotesia</taxon>
    </lineage>
</organism>
<evidence type="ECO:0000256" key="1">
    <source>
        <dbReference type="SAM" id="Phobius"/>
    </source>
</evidence>
<gene>
    <name evidence="2" type="ORF">KQX54_019616</name>
</gene>
<feature type="transmembrane region" description="Helical" evidence="1">
    <location>
        <begin position="12"/>
        <end position="28"/>
    </location>
</feature>
<name>A0AAV7J9F9_COTGL</name>
<proteinExistence type="predicted"/>
<dbReference type="SUPFAM" id="SSF55961">
    <property type="entry name" value="Bet v1-like"/>
    <property type="match status" value="1"/>
</dbReference>
<dbReference type="CDD" id="cd07812">
    <property type="entry name" value="SRPBCC"/>
    <property type="match status" value="1"/>
</dbReference>
<comment type="caution">
    <text evidence="2">The sequence shown here is derived from an EMBL/GenBank/DDBJ whole genome shotgun (WGS) entry which is preliminary data.</text>
</comment>